<dbReference type="InterPro" id="IPR050266">
    <property type="entry name" value="AB_hydrolase_sf"/>
</dbReference>
<dbReference type="SUPFAM" id="SSF53474">
    <property type="entry name" value="alpha/beta-Hydrolases"/>
    <property type="match status" value="1"/>
</dbReference>
<accession>A0A443K5I6</accession>
<proteinExistence type="predicted"/>
<dbReference type="PANTHER" id="PTHR43798:SF33">
    <property type="entry name" value="HYDROLASE, PUTATIVE (AFU_ORTHOLOGUE AFUA_2G14860)-RELATED"/>
    <property type="match status" value="1"/>
</dbReference>
<evidence type="ECO:0000259" key="1">
    <source>
        <dbReference type="Pfam" id="PF00561"/>
    </source>
</evidence>
<gene>
    <name evidence="2" type="ORF">D2T31_14820</name>
</gene>
<reference evidence="2 3" key="2">
    <citation type="submission" date="2019-01" db="EMBL/GenBank/DDBJ databases">
        <authorList>
            <person name="Li Y."/>
        </authorList>
    </citation>
    <scope>NUCLEOTIDE SEQUENCE [LARGE SCALE GENOMIC DNA]</scope>
    <source>
        <strain evidence="2 3">D19-10-3-21</strain>
    </source>
</reference>
<dbReference type="InterPro" id="IPR029058">
    <property type="entry name" value="AB_hydrolase_fold"/>
</dbReference>
<dbReference type="RefSeq" id="WP_128237939.1">
    <property type="nucleotide sequence ID" value="NZ_SAUX01000017.1"/>
</dbReference>
<feature type="domain" description="AB hydrolase-1" evidence="1">
    <location>
        <begin position="19"/>
        <end position="127"/>
    </location>
</feature>
<dbReference type="InterPro" id="IPR000073">
    <property type="entry name" value="AB_hydrolase_1"/>
</dbReference>
<evidence type="ECO:0000313" key="2">
    <source>
        <dbReference type="EMBL" id="RWR28041.1"/>
    </source>
</evidence>
<sequence>MIRVKGLPLGIRADMPGLPPLLLLHGLLSSRNGWLPNLAALRSRYRLILAELPGHGDAPPCTDPAQLHPDALVAALEEARQRLQIPRWHLCGLSFGAGITLRYALCHPHSVMAQVWTNGNRVLAPPPDAALLAQDEARCVRLAAEGVAALRAEGFHPRHGRRFPPALRDRLSAEADGCDIPTVIGLIRHCLPYLSLLDRFARTQVPVLLVNGRMEGRFQPVRNLAAGLLPAIAVTDLPGGHAINIEQPEAFDAAVLEFLARHDNSLG</sequence>
<keyword evidence="2" id="KW-0378">Hydrolase</keyword>
<dbReference type="AlphaFoldDB" id="A0A443K5I6"/>
<dbReference type="Pfam" id="PF00561">
    <property type="entry name" value="Abhydrolase_1"/>
    <property type="match status" value="1"/>
</dbReference>
<dbReference type="OrthoDB" id="9808398at2"/>
<dbReference type="Gene3D" id="3.40.50.1820">
    <property type="entry name" value="alpha/beta hydrolase"/>
    <property type="match status" value="1"/>
</dbReference>
<evidence type="ECO:0000313" key="3">
    <source>
        <dbReference type="Proteomes" id="UP000285295"/>
    </source>
</evidence>
<reference evidence="2 3" key="1">
    <citation type="submission" date="2019-01" db="EMBL/GenBank/DDBJ databases">
        <title>Sinorhodobacter populi sp. nov. isolated from the symptomatic bark tissue of Populus euramericana canker.</title>
        <authorList>
            <person name="Xu G."/>
        </authorList>
    </citation>
    <scope>NUCLEOTIDE SEQUENCE [LARGE SCALE GENOMIC DNA]</scope>
    <source>
        <strain evidence="2 3">D19-10-3-21</strain>
    </source>
</reference>
<organism evidence="2 3">
    <name type="scientific">Paenirhodobacter populi</name>
    <dbReference type="NCBI Taxonomy" id="2306993"/>
    <lineage>
        <taxon>Bacteria</taxon>
        <taxon>Pseudomonadati</taxon>
        <taxon>Pseudomonadota</taxon>
        <taxon>Alphaproteobacteria</taxon>
        <taxon>Rhodobacterales</taxon>
        <taxon>Rhodobacter group</taxon>
        <taxon>Paenirhodobacter</taxon>
    </lineage>
</organism>
<protein>
    <submittedName>
        <fullName evidence="2">Alpha/beta fold hydrolase</fullName>
    </submittedName>
</protein>
<comment type="caution">
    <text evidence="2">The sequence shown here is derived from an EMBL/GenBank/DDBJ whole genome shotgun (WGS) entry which is preliminary data.</text>
</comment>
<dbReference type="PANTHER" id="PTHR43798">
    <property type="entry name" value="MONOACYLGLYCEROL LIPASE"/>
    <property type="match status" value="1"/>
</dbReference>
<dbReference type="EMBL" id="SAUX01000017">
    <property type="protein sequence ID" value="RWR28041.1"/>
    <property type="molecule type" value="Genomic_DNA"/>
</dbReference>
<dbReference type="GO" id="GO:0016787">
    <property type="term" value="F:hydrolase activity"/>
    <property type="evidence" value="ECO:0007669"/>
    <property type="project" value="UniProtKB-KW"/>
</dbReference>
<dbReference type="GO" id="GO:0016020">
    <property type="term" value="C:membrane"/>
    <property type="evidence" value="ECO:0007669"/>
    <property type="project" value="TreeGrafter"/>
</dbReference>
<dbReference type="Proteomes" id="UP000285295">
    <property type="component" value="Unassembled WGS sequence"/>
</dbReference>
<name>A0A443K5I6_9RHOB</name>